<organism evidence="22 23">
    <name type="scientific">Rubrivirga marina</name>
    <dbReference type="NCBI Taxonomy" id="1196024"/>
    <lineage>
        <taxon>Bacteria</taxon>
        <taxon>Pseudomonadati</taxon>
        <taxon>Rhodothermota</taxon>
        <taxon>Rhodothermia</taxon>
        <taxon>Rhodothermales</taxon>
        <taxon>Rubricoccaceae</taxon>
        <taxon>Rubrivirga</taxon>
    </lineage>
</organism>
<comment type="caution">
    <text evidence="22">The sequence shown here is derived from an EMBL/GenBank/DDBJ whole genome shotgun (WGS) entry which is preliminary data.</text>
</comment>
<evidence type="ECO:0000256" key="8">
    <source>
        <dbReference type="ARBA" id="ARBA00022827"/>
    </source>
</evidence>
<keyword evidence="8 16" id="KW-0274">FAD</keyword>
<dbReference type="InterPro" id="IPR012999">
    <property type="entry name" value="Pyr_OxRdtase_I_AS"/>
</dbReference>
<keyword evidence="5 16" id="KW-0475">Mercuric resistance</keyword>
<evidence type="ECO:0000256" key="13">
    <source>
        <dbReference type="ARBA" id="ARBA00023284"/>
    </source>
</evidence>
<evidence type="ECO:0000256" key="17">
    <source>
        <dbReference type="PIRSR" id="PIRSR000350-3"/>
    </source>
</evidence>
<comment type="catalytic activity">
    <reaction evidence="15 16 19">
        <text>Hg + NADP(+) + H(+) = Hg(2+) + NADPH</text>
        <dbReference type="Rhea" id="RHEA:23856"/>
        <dbReference type="ChEBI" id="CHEBI:15378"/>
        <dbReference type="ChEBI" id="CHEBI:16170"/>
        <dbReference type="ChEBI" id="CHEBI:16793"/>
        <dbReference type="ChEBI" id="CHEBI:57783"/>
        <dbReference type="ChEBI" id="CHEBI:58349"/>
        <dbReference type="EC" id="1.16.1.1"/>
    </reaction>
</comment>
<feature type="binding site" evidence="17">
    <location>
        <position position="403"/>
    </location>
    <ligand>
        <name>NAD(+)</name>
        <dbReference type="ChEBI" id="CHEBI:57540"/>
    </ligand>
</feature>
<feature type="binding site" evidence="17">
    <location>
        <position position="444"/>
    </location>
    <ligand>
        <name>FAD</name>
        <dbReference type="ChEBI" id="CHEBI:57692"/>
    </ligand>
</feature>
<dbReference type="FunFam" id="3.30.390.30:FF:000001">
    <property type="entry name" value="Dihydrolipoyl dehydrogenase"/>
    <property type="match status" value="1"/>
</dbReference>
<dbReference type="GO" id="GO:0045340">
    <property type="term" value="F:mercury ion binding"/>
    <property type="evidence" value="ECO:0007669"/>
    <property type="project" value="InterPro"/>
</dbReference>
<dbReference type="InterPro" id="IPR036163">
    <property type="entry name" value="HMA_dom_sf"/>
</dbReference>
<reference evidence="22 23" key="1">
    <citation type="submission" date="2016-11" db="EMBL/GenBank/DDBJ databases">
        <title>Study of marine rhodopsin-containing bacteria.</title>
        <authorList>
            <person name="Yoshizawa S."/>
            <person name="Kumagai Y."/>
            <person name="Kogure K."/>
        </authorList>
    </citation>
    <scope>NUCLEOTIDE SEQUENCE [LARGE SCALE GENOMIC DNA]</scope>
    <source>
        <strain evidence="22 23">SAORIC-28</strain>
    </source>
</reference>
<keyword evidence="17" id="KW-0520">NAD</keyword>
<keyword evidence="6 16" id="KW-0285">Flavoprotein</keyword>
<evidence type="ECO:0000256" key="18">
    <source>
        <dbReference type="PIRSR" id="PIRSR000350-4"/>
    </source>
</evidence>
<evidence type="ECO:0000256" key="3">
    <source>
        <dbReference type="ARBA" id="ARBA00012661"/>
    </source>
</evidence>
<evidence type="ECO:0000256" key="9">
    <source>
        <dbReference type="ARBA" id="ARBA00022857"/>
    </source>
</evidence>
<evidence type="ECO:0000256" key="12">
    <source>
        <dbReference type="ARBA" id="ARBA00023157"/>
    </source>
</evidence>
<evidence type="ECO:0000256" key="1">
    <source>
        <dbReference type="ARBA" id="ARBA00007532"/>
    </source>
</evidence>
<keyword evidence="12" id="KW-1015">Disulfide bond</keyword>
<evidence type="ECO:0000256" key="15">
    <source>
        <dbReference type="ARBA" id="ARBA00048984"/>
    </source>
</evidence>
<evidence type="ECO:0000256" key="14">
    <source>
        <dbReference type="ARBA" id="ARBA00031725"/>
    </source>
</evidence>
<dbReference type="Pfam" id="PF02852">
    <property type="entry name" value="Pyr_redox_dim"/>
    <property type="match status" value="1"/>
</dbReference>
<evidence type="ECO:0000313" key="22">
    <source>
        <dbReference type="EMBL" id="PAP74590.1"/>
    </source>
</evidence>
<dbReference type="InterPro" id="IPR023753">
    <property type="entry name" value="FAD/NAD-binding_dom"/>
</dbReference>
<dbReference type="AlphaFoldDB" id="A0A271ITZ4"/>
<evidence type="ECO:0000256" key="16">
    <source>
        <dbReference type="PIRNR" id="PIRNR000350"/>
    </source>
</evidence>
<dbReference type="RefSeq" id="WP_095512555.1">
    <property type="nucleotide sequence ID" value="NZ_MQWD01000005.1"/>
</dbReference>
<protein>
    <recommendedName>
        <fullName evidence="4 16">Mercuric reductase</fullName>
        <ecNumber evidence="3 16">1.16.1.1</ecNumber>
    </recommendedName>
    <alternativeName>
        <fullName evidence="14 16">Hg(II) reductase</fullName>
    </alternativeName>
</protein>
<dbReference type="InterPro" id="IPR006121">
    <property type="entry name" value="HMA_dom"/>
</dbReference>
<keyword evidence="7 16" id="KW-0479">Metal-binding</keyword>
<evidence type="ECO:0000256" key="5">
    <source>
        <dbReference type="ARBA" id="ARBA00022466"/>
    </source>
</evidence>
<keyword evidence="11 16" id="KW-0560">Oxidoreductase</keyword>
<dbReference type="GO" id="GO:0050660">
    <property type="term" value="F:flavin adenine dinucleotide binding"/>
    <property type="evidence" value="ECO:0007669"/>
    <property type="project" value="UniProtKB-UniRule"/>
</dbReference>
<feature type="domain" description="HMA" evidence="21">
    <location>
        <begin position="3"/>
        <end position="71"/>
    </location>
</feature>
<dbReference type="Gene3D" id="3.30.390.30">
    <property type="match status" value="1"/>
</dbReference>
<evidence type="ECO:0000256" key="10">
    <source>
        <dbReference type="ARBA" id="ARBA00022914"/>
    </source>
</evidence>
<dbReference type="SUPFAM" id="SSF55424">
    <property type="entry name" value="FAD/NAD-linked reductases, dimerisation (C-terminal) domain"/>
    <property type="match status" value="1"/>
</dbReference>
<keyword evidence="10 16" id="KW-0476">Mercury</keyword>
<dbReference type="Pfam" id="PF00403">
    <property type="entry name" value="HMA"/>
    <property type="match status" value="1"/>
</dbReference>
<dbReference type="InterPro" id="IPR021179">
    <property type="entry name" value="Mercury_reductase_MerA"/>
</dbReference>
<dbReference type="Gene3D" id="3.30.70.100">
    <property type="match status" value="1"/>
</dbReference>
<evidence type="ECO:0000256" key="6">
    <source>
        <dbReference type="ARBA" id="ARBA00022630"/>
    </source>
</evidence>
<sequence length="603" mass="61135">MSETLTLTVGGMTCSGCARHVTKALEALPGVASADVPGWESGRADVTLDDDAPTSPADLVGAVEAAGYRAALEGAALEGAAPSEAPAAPASGPAAGYGAPTEPPAVPSGDGAASAVQPEALESLPEGTYDLVVIGGGSAAFAAALKTSELGGRTAIVNDGLPIGGTCVNVGCVPSKATIRAAEAVHRAQRTAFDGVETTGRVADFGAVLAQVRALVADLRQAKYVDVVSGDDAIDLVAGRARLAGRDGGPLAGGGLHTVEVAGGPTLRARSVLVATGARTFVPDVPGLADAGFLTNDTLWDLGAAPDHLVVLGGGYVAVEAAQAFARLGVPVTLLQRSARVLPRQDAALTDALEGFLRADGVTVRTGVATQAVRRGGAETVVEIEVDGRTETVRGSHLLLATGRRGNTDSLGLEALGIDTDKRGFVPVDATLRTSAEGVFAAGDVLGDKMFVYTAAYEGALAARNAQQSLYAGADYTALPWVVFTDPQLAGVGLDLAQAQATGFDAEASTLAMEHVPRALAARDTRGSVTLVRDRETDAVLGARVLAPEGSELLMEVALAVRHGITTRQLADAFHPYLTLSEAVKLAAITFRKDVGQLSCCAA</sequence>
<dbReference type="Pfam" id="PF07992">
    <property type="entry name" value="Pyr_redox_2"/>
    <property type="match status" value="1"/>
</dbReference>
<evidence type="ECO:0000256" key="7">
    <source>
        <dbReference type="ARBA" id="ARBA00022723"/>
    </source>
</evidence>
<dbReference type="OrthoDB" id="9800167at2"/>
<comment type="function">
    <text evidence="16">Resistance to Hg(2+) in bacteria appears to be governed by a specialized system which includes mercuric reductase. MerA protein is responsible for volatilizing mercury as Hg(0).</text>
</comment>
<dbReference type="CDD" id="cd00371">
    <property type="entry name" value="HMA"/>
    <property type="match status" value="1"/>
</dbReference>
<evidence type="ECO:0000256" key="4">
    <source>
        <dbReference type="ARBA" id="ARBA00014791"/>
    </source>
</evidence>
<dbReference type="Gene3D" id="3.50.50.60">
    <property type="entry name" value="FAD/NAD(P)-binding domain"/>
    <property type="match status" value="2"/>
</dbReference>
<dbReference type="PIRSF" id="PIRSF000350">
    <property type="entry name" value="Mercury_reductase_MerA"/>
    <property type="match status" value="1"/>
</dbReference>
<dbReference type="Proteomes" id="UP000216339">
    <property type="component" value="Unassembled WGS sequence"/>
</dbReference>
<dbReference type="GO" id="GO:0050661">
    <property type="term" value="F:NADP binding"/>
    <property type="evidence" value="ECO:0007669"/>
    <property type="project" value="InterPro"/>
</dbReference>
<keyword evidence="13" id="KW-0676">Redox-active center</keyword>
<dbReference type="PANTHER" id="PTHR43014">
    <property type="entry name" value="MERCURIC REDUCTASE"/>
    <property type="match status" value="1"/>
</dbReference>
<dbReference type="PROSITE" id="PS50846">
    <property type="entry name" value="HMA_2"/>
    <property type="match status" value="1"/>
</dbReference>
<dbReference type="GO" id="GO:0003955">
    <property type="term" value="F:NAD(P)H dehydrogenase (quinone) activity"/>
    <property type="evidence" value="ECO:0007669"/>
    <property type="project" value="TreeGrafter"/>
</dbReference>
<dbReference type="PANTHER" id="PTHR43014:SF2">
    <property type="entry name" value="MERCURIC REDUCTASE"/>
    <property type="match status" value="1"/>
</dbReference>
<dbReference type="PRINTS" id="PR00411">
    <property type="entry name" value="PNDRDTASEI"/>
</dbReference>
<keyword evidence="9 16" id="KW-0521">NADP</keyword>
<dbReference type="NCBIfam" id="TIGR02053">
    <property type="entry name" value="MerA"/>
    <property type="match status" value="1"/>
</dbReference>
<evidence type="ECO:0000256" key="20">
    <source>
        <dbReference type="SAM" id="MobiDB-lite"/>
    </source>
</evidence>
<dbReference type="GO" id="GO:0016152">
    <property type="term" value="F:mercury (II) reductase (NADP+) activity"/>
    <property type="evidence" value="ECO:0007669"/>
    <property type="project" value="UniProtKB-UniRule"/>
</dbReference>
<gene>
    <name evidence="19" type="primary">merA</name>
    <name evidence="22" type="ORF">BSZ37_20650</name>
</gene>
<feature type="binding site" evidence="17">
    <location>
        <position position="176"/>
    </location>
    <ligand>
        <name>FAD</name>
        <dbReference type="ChEBI" id="CHEBI:57692"/>
    </ligand>
</feature>
<comment type="cofactor">
    <cofactor evidence="16 17 19">
        <name>FAD</name>
        <dbReference type="ChEBI" id="CHEBI:57692"/>
    </cofactor>
    <text evidence="16 17 19">Binds 1 FAD per subunit.</text>
</comment>
<feature type="binding site" evidence="17">
    <location>
        <begin position="313"/>
        <end position="320"/>
    </location>
    <ligand>
        <name>NAD(+)</name>
        <dbReference type="ChEBI" id="CHEBI:57540"/>
    </ligand>
</feature>
<dbReference type="SUPFAM" id="SSF51905">
    <property type="entry name" value="FAD/NAD(P)-binding domain"/>
    <property type="match status" value="1"/>
</dbReference>
<evidence type="ECO:0000256" key="19">
    <source>
        <dbReference type="RuleBase" id="RU361223"/>
    </source>
</evidence>
<evidence type="ECO:0000256" key="2">
    <source>
        <dbReference type="ARBA" id="ARBA00011738"/>
    </source>
</evidence>
<comment type="subunit">
    <text evidence="2 16 19">Homodimer.</text>
</comment>
<proteinExistence type="inferred from homology"/>
<dbReference type="InterPro" id="IPR016156">
    <property type="entry name" value="FAD/NAD-linked_Rdtase_dimer_sf"/>
</dbReference>
<accession>A0A271ITZ4</accession>
<feature type="region of interest" description="Disordered" evidence="20">
    <location>
        <begin position="83"/>
        <end position="116"/>
    </location>
</feature>
<name>A0A271ITZ4_9BACT</name>
<keyword evidence="17" id="KW-0547">Nucleotide-binding</keyword>
<dbReference type="SUPFAM" id="SSF55008">
    <property type="entry name" value="HMA, heavy metal-associated domain"/>
    <property type="match status" value="1"/>
</dbReference>
<comment type="similarity">
    <text evidence="1 16 19">Belongs to the class-I pyridine nucleotide-disulfide oxidoreductase family.</text>
</comment>
<evidence type="ECO:0000259" key="21">
    <source>
        <dbReference type="PROSITE" id="PS50846"/>
    </source>
</evidence>
<dbReference type="PRINTS" id="PR00368">
    <property type="entry name" value="FADPNR"/>
</dbReference>
<dbReference type="GO" id="GO:0050787">
    <property type="term" value="P:detoxification of mercury ion"/>
    <property type="evidence" value="ECO:0007669"/>
    <property type="project" value="InterPro"/>
</dbReference>
<feature type="compositionally biased region" description="Low complexity" evidence="20">
    <location>
        <begin position="83"/>
        <end position="100"/>
    </location>
</feature>
<dbReference type="InterPro" id="IPR001100">
    <property type="entry name" value="Pyr_nuc-diS_OxRdtase"/>
</dbReference>
<feature type="disulfide bond" description="Redox-active" evidence="18">
    <location>
        <begin position="167"/>
        <end position="172"/>
    </location>
</feature>
<dbReference type="InterPro" id="IPR004099">
    <property type="entry name" value="Pyr_nucl-diS_OxRdtase_dimer"/>
</dbReference>
<dbReference type="PROSITE" id="PS00076">
    <property type="entry name" value="PYRIDINE_REDOX_1"/>
    <property type="match status" value="1"/>
</dbReference>
<evidence type="ECO:0000313" key="23">
    <source>
        <dbReference type="Proteomes" id="UP000216339"/>
    </source>
</evidence>
<dbReference type="EMBL" id="MQWD01000005">
    <property type="protein sequence ID" value="PAP74590.1"/>
    <property type="molecule type" value="Genomic_DNA"/>
</dbReference>
<keyword evidence="23" id="KW-1185">Reference proteome</keyword>
<dbReference type="GO" id="GO:0016668">
    <property type="term" value="F:oxidoreductase activity, acting on a sulfur group of donors, NAD(P) as acceptor"/>
    <property type="evidence" value="ECO:0007669"/>
    <property type="project" value="UniProtKB-UniRule"/>
</dbReference>
<dbReference type="EC" id="1.16.1.1" evidence="3 16"/>
<evidence type="ECO:0000256" key="11">
    <source>
        <dbReference type="ARBA" id="ARBA00023002"/>
    </source>
</evidence>
<dbReference type="InterPro" id="IPR036188">
    <property type="entry name" value="FAD/NAD-bd_sf"/>
</dbReference>